<evidence type="ECO:0000313" key="1">
    <source>
        <dbReference type="EMBL" id="KKN49131.1"/>
    </source>
</evidence>
<accession>A0A0F9TJC7</accession>
<dbReference type="EMBL" id="LAZR01001182">
    <property type="protein sequence ID" value="KKN49131.1"/>
    <property type="molecule type" value="Genomic_DNA"/>
</dbReference>
<organism evidence="1">
    <name type="scientific">marine sediment metagenome</name>
    <dbReference type="NCBI Taxonomy" id="412755"/>
    <lineage>
        <taxon>unclassified sequences</taxon>
        <taxon>metagenomes</taxon>
        <taxon>ecological metagenomes</taxon>
    </lineage>
</organism>
<sequence length="699" mass="76424">MSGDLLKTFKTALQKQMVEGMGAHVAFRGLTIPIDPFLEGSVRTGRKIEFTLPLIAPDNKFALTEDAVFDTDRIEIDRTPDWVLSGGYMTIGQRELHLVEDVSDTTVIFASRLLADHPVNTPVYHHSNPIVVEGAYAAGQTTINVDVPYFLVRGDMIGVSPSLELDISFVEYRVTDLRFVGIGSNGLQQYQVVLHRALHRALTDGEVIQLRAYPAYVSPILPIPQPDAADLPVVGPFLVDWLSAPFLNDMNVEEHMTLQQYNDARLPIGSPFEIQKNHQILYTPIRADQFLWWDLIHGRMKYDGAANRLVAIPDDEGYWNIQYTCVPVMDVPFTTAKGLIVTVPVAQLLNNDSFRLVDDVEGVTFEYQVDGTYVKTTEVQAEGILTVTGIPTDNETFVLDDGFDTVITFEFKRTAGFTVTTSTNRIVDITTASLNTDVAIEMEQAINAIAALQITSDNVGAVLTMTNDNISLNGNTTIVESSAGLTITQQFIGGTDRVITIDVSAVTTALETAQQTAAGINRAELNLTAEYPTIANATRVLSTVDGTGGNNPITESVVDAGFVVQGMSGGAGGTTWNMQVVPDQDILLRIRLYPNDYQDYTLLGGSTTTIAITLEPADEPVERIELLINGTTDTEIRIGDWGIRGAKVAALRHTYVAHVQGERNYACTGLMVKPLFHSKEDLRVNFDSGANFNSGGVRI</sequence>
<gene>
    <name evidence="1" type="ORF">LCGC14_0645790</name>
</gene>
<protein>
    <submittedName>
        <fullName evidence="1">Uncharacterized protein</fullName>
    </submittedName>
</protein>
<comment type="caution">
    <text evidence="1">The sequence shown here is derived from an EMBL/GenBank/DDBJ whole genome shotgun (WGS) entry which is preliminary data.</text>
</comment>
<dbReference type="AlphaFoldDB" id="A0A0F9TJC7"/>
<proteinExistence type="predicted"/>
<name>A0A0F9TJC7_9ZZZZ</name>
<reference evidence="1" key="1">
    <citation type="journal article" date="2015" name="Nature">
        <title>Complex archaea that bridge the gap between prokaryotes and eukaryotes.</title>
        <authorList>
            <person name="Spang A."/>
            <person name="Saw J.H."/>
            <person name="Jorgensen S.L."/>
            <person name="Zaremba-Niedzwiedzka K."/>
            <person name="Martijn J."/>
            <person name="Lind A.E."/>
            <person name="van Eijk R."/>
            <person name="Schleper C."/>
            <person name="Guy L."/>
            <person name="Ettema T.J."/>
        </authorList>
    </citation>
    <scope>NUCLEOTIDE SEQUENCE</scope>
</reference>